<proteinExistence type="predicted"/>
<dbReference type="EMBL" id="QXGH01000009">
    <property type="protein sequence ID" value="RHW28622.1"/>
    <property type="molecule type" value="Genomic_DNA"/>
</dbReference>
<accession>A0A417Y7A0</accession>
<evidence type="ECO:0000313" key="1">
    <source>
        <dbReference type="EMBL" id="RHW28622.1"/>
    </source>
</evidence>
<keyword evidence="2" id="KW-1185">Reference proteome</keyword>
<evidence type="ECO:0000313" key="2">
    <source>
        <dbReference type="Proteomes" id="UP000283644"/>
    </source>
</evidence>
<dbReference type="AlphaFoldDB" id="A0A417Y7A0"/>
<dbReference type="Gene3D" id="3.40.50.720">
    <property type="entry name" value="NAD(P)-binding Rossmann-like Domain"/>
    <property type="match status" value="1"/>
</dbReference>
<dbReference type="RefSeq" id="WP_118922045.1">
    <property type="nucleotide sequence ID" value="NZ_QXGH01000009.1"/>
</dbReference>
<evidence type="ECO:0008006" key="3">
    <source>
        <dbReference type="Google" id="ProtNLM"/>
    </source>
</evidence>
<organism evidence="1 2">
    <name type="scientific">Nocardioides immobilis</name>
    <dbReference type="NCBI Taxonomy" id="2049295"/>
    <lineage>
        <taxon>Bacteria</taxon>
        <taxon>Bacillati</taxon>
        <taxon>Actinomycetota</taxon>
        <taxon>Actinomycetes</taxon>
        <taxon>Propionibacteriales</taxon>
        <taxon>Nocardioidaceae</taxon>
        <taxon>Nocardioides</taxon>
    </lineage>
</organism>
<comment type="caution">
    <text evidence="1">The sequence shown here is derived from an EMBL/GenBank/DDBJ whole genome shotgun (WGS) entry which is preliminary data.</text>
</comment>
<reference evidence="1 2" key="1">
    <citation type="submission" date="2018-09" db="EMBL/GenBank/DDBJ databases">
        <title>Genome sequencing of Nocardioides immobilis CCTCC AB 2017083 for comparison to Nocardioides silvaticus.</title>
        <authorList>
            <person name="Li C."/>
            <person name="Wang G."/>
        </authorList>
    </citation>
    <scope>NUCLEOTIDE SEQUENCE [LARGE SCALE GENOMIC DNA]</scope>
    <source>
        <strain evidence="1 2">CCTCC AB 2017083</strain>
    </source>
</reference>
<gene>
    <name evidence="1" type="ORF">D0Z08_01820</name>
</gene>
<dbReference type="Proteomes" id="UP000283644">
    <property type="component" value="Unassembled WGS sequence"/>
</dbReference>
<protein>
    <recommendedName>
        <fullName evidence="3">Bacteriocin biosynthesis cyclodehydratase domain-containing protein</fullName>
    </recommendedName>
</protein>
<name>A0A417Y7A0_9ACTN</name>
<dbReference type="OrthoDB" id="4426339at2"/>
<sequence length="287" mass="30108">MSPVSTSPAPAVELLLRPGVAVVRRDAGTLQVGLDPPLAARVPDAPEVRALLDALREGRAPGDLTPVAARALDTLVAAGLAFPAATGPAQPEVVATQAQFGADGVRRLAARAGHRIGLRCPGPARAILADLLGPAGVTVDDTSPSVWLVVTTGPSVRESIDPLVRSGAPHLLVSGGAEGRRVGPFVEPGRTACLRCVDAHEAELDPRRPFLVEQAARAADGTEPTDPVLDRLALAWAVRDLCRYLEGDEPSTWSTTVDLGPTDAPRVVRWLRHPHCGCAWDLLFDLP</sequence>